<evidence type="ECO:0000313" key="2">
    <source>
        <dbReference type="Proteomes" id="UP001151529"/>
    </source>
</evidence>
<dbReference type="AlphaFoldDB" id="A0A9Q0NT70"/>
<gene>
    <name evidence="1" type="ORF">OIU85_011597</name>
</gene>
<dbReference type="EMBL" id="JAPFFL010000016">
    <property type="protein sequence ID" value="KAJ6675456.1"/>
    <property type="molecule type" value="Genomic_DNA"/>
</dbReference>
<dbReference type="Proteomes" id="UP001151529">
    <property type="component" value="Chromosome 14"/>
</dbReference>
<sequence length="105" mass="11654">MQDRLVLQEIEGENGIKKEEMGMSPSHEDVQAAQLGSLWWRRWRELCTATPALAKTCSFRLTAKPADVVGTGYSNQTRPKPVESGGWISPVKHLPAKMKKTCGCL</sequence>
<name>A0A9Q0NT70_SALVM</name>
<organism evidence="1 2">
    <name type="scientific">Salix viminalis</name>
    <name type="common">Common osier</name>
    <name type="synonym">Basket willow</name>
    <dbReference type="NCBI Taxonomy" id="40686"/>
    <lineage>
        <taxon>Eukaryota</taxon>
        <taxon>Viridiplantae</taxon>
        <taxon>Streptophyta</taxon>
        <taxon>Embryophyta</taxon>
        <taxon>Tracheophyta</taxon>
        <taxon>Spermatophyta</taxon>
        <taxon>Magnoliopsida</taxon>
        <taxon>eudicotyledons</taxon>
        <taxon>Gunneridae</taxon>
        <taxon>Pentapetalae</taxon>
        <taxon>rosids</taxon>
        <taxon>fabids</taxon>
        <taxon>Malpighiales</taxon>
        <taxon>Salicaceae</taxon>
        <taxon>Saliceae</taxon>
        <taxon>Salix</taxon>
    </lineage>
</organism>
<dbReference type="OrthoDB" id="10427876at2759"/>
<proteinExistence type="predicted"/>
<accession>A0A9Q0NT70</accession>
<reference evidence="1" key="2">
    <citation type="journal article" date="2023" name="Int. J. Mol. Sci.">
        <title>De Novo Assembly and Annotation of 11 Diverse Shrub Willow (Salix) Genomes Reveals Novel Gene Organization in Sex-Linked Regions.</title>
        <authorList>
            <person name="Hyden B."/>
            <person name="Feng K."/>
            <person name="Yates T.B."/>
            <person name="Jawdy S."/>
            <person name="Cereghino C."/>
            <person name="Smart L.B."/>
            <person name="Muchero W."/>
        </authorList>
    </citation>
    <scope>NUCLEOTIDE SEQUENCE [LARGE SCALE GENOMIC DNA]</scope>
    <source>
        <tissue evidence="1">Shoot tip</tissue>
    </source>
</reference>
<reference evidence="1" key="1">
    <citation type="submission" date="2022-11" db="EMBL/GenBank/DDBJ databases">
        <authorList>
            <person name="Hyden B.L."/>
            <person name="Feng K."/>
            <person name="Yates T."/>
            <person name="Jawdy S."/>
            <person name="Smart L.B."/>
            <person name="Muchero W."/>
        </authorList>
    </citation>
    <scope>NUCLEOTIDE SEQUENCE</scope>
    <source>
        <tissue evidence="1">Shoot tip</tissue>
    </source>
</reference>
<keyword evidence="2" id="KW-1185">Reference proteome</keyword>
<protein>
    <submittedName>
        <fullName evidence="1">Uncharacterized protein</fullName>
    </submittedName>
</protein>
<comment type="caution">
    <text evidence="1">The sequence shown here is derived from an EMBL/GenBank/DDBJ whole genome shotgun (WGS) entry which is preliminary data.</text>
</comment>
<evidence type="ECO:0000313" key="1">
    <source>
        <dbReference type="EMBL" id="KAJ6675456.1"/>
    </source>
</evidence>